<organism evidence="1 2">
    <name type="scientific">Prunus persica</name>
    <name type="common">Peach</name>
    <name type="synonym">Amygdalus persica</name>
    <dbReference type="NCBI Taxonomy" id="3760"/>
    <lineage>
        <taxon>Eukaryota</taxon>
        <taxon>Viridiplantae</taxon>
        <taxon>Streptophyta</taxon>
        <taxon>Embryophyta</taxon>
        <taxon>Tracheophyta</taxon>
        <taxon>Spermatophyta</taxon>
        <taxon>Magnoliopsida</taxon>
        <taxon>eudicotyledons</taxon>
        <taxon>Gunneridae</taxon>
        <taxon>Pentapetalae</taxon>
        <taxon>rosids</taxon>
        <taxon>fabids</taxon>
        <taxon>Rosales</taxon>
        <taxon>Rosaceae</taxon>
        <taxon>Amygdaloideae</taxon>
        <taxon>Amygdaleae</taxon>
        <taxon>Prunus</taxon>
    </lineage>
</organism>
<proteinExistence type="predicted"/>
<evidence type="ECO:0000313" key="1">
    <source>
        <dbReference type="EMBL" id="ONI22368.1"/>
    </source>
</evidence>
<evidence type="ECO:0000313" key="2">
    <source>
        <dbReference type="Proteomes" id="UP000006882"/>
    </source>
</evidence>
<dbReference type="EMBL" id="CM007652">
    <property type="protein sequence ID" value="ONI22368.1"/>
    <property type="molecule type" value="Genomic_DNA"/>
</dbReference>
<reference evidence="1 2" key="1">
    <citation type="journal article" date="2013" name="Nat. Genet.">
        <title>The high-quality draft genome of peach (Prunus persica) identifies unique patterns of genetic diversity, domestication and genome evolution.</title>
        <authorList>
            <consortium name="International Peach Genome Initiative"/>
            <person name="Verde I."/>
            <person name="Abbott A.G."/>
            <person name="Scalabrin S."/>
            <person name="Jung S."/>
            <person name="Shu S."/>
            <person name="Marroni F."/>
            <person name="Zhebentyayeva T."/>
            <person name="Dettori M.T."/>
            <person name="Grimwood J."/>
            <person name="Cattonaro F."/>
            <person name="Zuccolo A."/>
            <person name="Rossini L."/>
            <person name="Jenkins J."/>
            <person name="Vendramin E."/>
            <person name="Meisel L.A."/>
            <person name="Decroocq V."/>
            <person name="Sosinski B."/>
            <person name="Prochnik S."/>
            <person name="Mitros T."/>
            <person name="Policriti A."/>
            <person name="Cipriani G."/>
            <person name="Dondini L."/>
            <person name="Ficklin S."/>
            <person name="Goodstein D.M."/>
            <person name="Xuan P."/>
            <person name="Del Fabbro C."/>
            <person name="Aramini V."/>
            <person name="Copetti D."/>
            <person name="Gonzalez S."/>
            <person name="Horner D.S."/>
            <person name="Falchi R."/>
            <person name="Lucas S."/>
            <person name="Mica E."/>
            <person name="Maldonado J."/>
            <person name="Lazzari B."/>
            <person name="Bielenberg D."/>
            <person name="Pirona R."/>
            <person name="Miculan M."/>
            <person name="Barakat A."/>
            <person name="Testolin R."/>
            <person name="Stella A."/>
            <person name="Tartarini S."/>
            <person name="Tonutti P."/>
            <person name="Arus P."/>
            <person name="Orellana A."/>
            <person name="Wells C."/>
            <person name="Main D."/>
            <person name="Vizzotto G."/>
            <person name="Silva H."/>
            <person name="Salamini F."/>
            <person name="Schmutz J."/>
            <person name="Morgante M."/>
            <person name="Rokhsar D.S."/>
        </authorList>
    </citation>
    <scope>NUCLEOTIDE SEQUENCE [LARGE SCALE GENOMIC DNA]</scope>
    <source>
        <strain evidence="2">cv. Nemared</strain>
    </source>
</reference>
<keyword evidence="2" id="KW-1185">Reference proteome</keyword>
<sequence>MVVAQKVKEAKITEQDSLLLKYLLITSILHCWGWQDNADQRCWESLCLWKELKMVL</sequence>
<accession>A0A251QF10</accession>
<dbReference type="Gramene" id="ONI22368">
    <property type="protein sequence ID" value="ONI22368"/>
    <property type="gene ID" value="PRUPE_2G124400"/>
</dbReference>
<protein>
    <submittedName>
        <fullName evidence="1">Uncharacterized protein</fullName>
    </submittedName>
</protein>
<dbReference type="Proteomes" id="UP000006882">
    <property type="component" value="Chromosome G2"/>
</dbReference>
<name>A0A251QF10_PRUPE</name>
<gene>
    <name evidence="1" type="ORF">PRUPE_2G124400</name>
</gene>
<dbReference type="AlphaFoldDB" id="A0A251QF10"/>